<keyword evidence="1" id="KW-0175">Coiled coil</keyword>
<reference evidence="4" key="1">
    <citation type="journal article" date="2006" name="PLoS Biol.">
        <title>Macronuclear genome sequence of the ciliate Tetrahymena thermophila, a model eukaryote.</title>
        <authorList>
            <person name="Eisen J.A."/>
            <person name="Coyne R.S."/>
            <person name="Wu M."/>
            <person name="Wu D."/>
            <person name="Thiagarajan M."/>
            <person name="Wortman J.R."/>
            <person name="Badger J.H."/>
            <person name="Ren Q."/>
            <person name="Amedeo P."/>
            <person name="Jones K.M."/>
            <person name="Tallon L.J."/>
            <person name="Delcher A.L."/>
            <person name="Salzberg S.L."/>
            <person name="Silva J.C."/>
            <person name="Haas B.J."/>
            <person name="Majoros W.H."/>
            <person name="Farzad M."/>
            <person name="Carlton J.M."/>
            <person name="Smith R.K. Jr."/>
            <person name="Garg J."/>
            <person name="Pearlman R.E."/>
            <person name="Karrer K.M."/>
            <person name="Sun L."/>
            <person name="Manning G."/>
            <person name="Elde N.C."/>
            <person name="Turkewitz A.P."/>
            <person name="Asai D.J."/>
            <person name="Wilkes D.E."/>
            <person name="Wang Y."/>
            <person name="Cai H."/>
            <person name="Collins K."/>
            <person name="Stewart B.A."/>
            <person name="Lee S.R."/>
            <person name="Wilamowska K."/>
            <person name="Weinberg Z."/>
            <person name="Ruzzo W.L."/>
            <person name="Wloga D."/>
            <person name="Gaertig J."/>
            <person name="Frankel J."/>
            <person name="Tsao C.-C."/>
            <person name="Gorovsky M.A."/>
            <person name="Keeling P.J."/>
            <person name="Waller R.F."/>
            <person name="Patron N.J."/>
            <person name="Cherry J.M."/>
            <person name="Stover N.A."/>
            <person name="Krieger C.J."/>
            <person name="del Toro C."/>
            <person name="Ryder H.F."/>
            <person name="Williamson S.C."/>
            <person name="Barbeau R.A."/>
            <person name="Hamilton E.P."/>
            <person name="Orias E."/>
        </authorList>
    </citation>
    <scope>NUCLEOTIDE SEQUENCE [LARGE SCALE GENOMIC DNA]</scope>
    <source>
        <strain evidence="4">SB210</strain>
    </source>
</reference>
<dbReference type="InParanoid" id="Q24G70"/>
<dbReference type="EMBL" id="GG662641">
    <property type="protein sequence ID" value="EAS06783.2"/>
    <property type="molecule type" value="Genomic_DNA"/>
</dbReference>
<protein>
    <submittedName>
        <fullName evidence="3">Uncharacterized protein</fullName>
    </submittedName>
</protein>
<feature type="compositionally biased region" description="Basic and acidic residues" evidence="2">
    <location>
        <begin position="1167"/>
        <end position="1179"/>
    </location>
</feature>
<keyword evidence="4" id="KW-1185">Reference proteome</keyword>
<gene>
    <name evidence="3" type="ORF">TTHERM_01213950</name>
</gene>
<accession>Q24G70</accession>
<dbReference type="KEGG" id="tet:TTHERM_01213950"/>
<evidence type="ECO:0000313" key="4">
    <source>
        <dbReference type="Proteomes" id="UP000009168"/>
    </source>
</evidence>
<feature type="coiled-coil region" evidence="1">
    <location>
        <begin position="1078"/>
        <end position="1112"/>
    </location>
</feature>
<feature type="region of interest" description="Disordered" evidence="2">
    <location>
        <begin position="507"/>
        <end position="542"/>
    </location>
</feature>
<proteinExistence type="predicted"/>
<evidence type="ECO:0000313" key="3">
    <source>
        <dbReference type="EMBL" id="EAS06783.2"/>
    </source>
</evidence>
<feature type="region of interest" description="Disordered" evidence="2">
    <location>
        <begin position="127"/>
        <end position="159"/>
    </location>
</feature>
<feature type="compositionally biased region" description="Polar residues" evidence="2">
    <location>
        <begin position="273"/>
        <end position="296"/>
    </location>
</feature>
<feature type="compositionally biased region" description="Polar residues" evidence="2">
    <location>
        <begin position="135"/>
        <end position="159"/>
    </location>
</feature>
<feature type="coiled-coil region" evidence="1">
    <location>
        <begin position="818"/>
        <end position="852"/>
    </location>
</feature>
<dbReference type="GeneID" id="7844559"/>
<feature type="compositionally biased region" description="Low complexity" evidence="2">
    <location>
        <begin position="240"/>
        <end position="259"/>
    </location>
</feature>
<sequence>MEDSYFFKFRFHIKKKKTYDHKDKKLQQQQIEKQTEKIKLKDLLRIQQLQQAQSQFDKINCLYTSIFKMISVKKREDTYLQSNIQSENDISSSTNQFIEKLLVDKEVSQSLAKHSISQVNQQQQGQKILQESQSFEQQRQIEDNQSNSESPIRNNLSNEDYYTRQNACSVSNEQMQQEEFLNLKSKQEKSSFSEKLELCKESYALRNSSPFSYSDQMHYSRKSTALSLYSNQSDSSKAVNNSSNTQENEKSSSNSQQDDSLNKLKKNLFANSTNCQKQNSEIGNDNERVQSPQQKNSFDDYVQTSPSNSSSIKNSKEKIILIQKPSSFLSSKENTNQKSNTSNIFQINQSTSGVSQTNSKDESENSNENEMNCCYQLNSTARGEQLFQNFQKNFNSTLANKNSNQQIQYEEDQSFDKPKDIQEQTINNQDSNKQSLEYDSDRVYMAFTLLMHSKSFASQIQQQNPLQNEQGINFTTEKIIEELNQLDFSKLEDGSLKQDIFNELCKKQSKQSSENEISHEQTEDRQDEEYTSFDQEEQQDSLDQDIAGGEQILSFEKNNEKEVDNQKLNLVLSLNSNDFSSMKANIEFQEKSPEKEDNLNQKLFYSNNKKYQQAQECKDAQDKLKISLENLIQSCQDKQKEDLKQKINSEQSNKKGFQLSASHLNSKRGIQIRETISLNKSLLIQLKQSDSLINNNNQIASDKKQSKFSSTQILQNQNQNAVTLKDSQDTLPQQNKFQDAFIYSTPDKSKKQLFQQTKNNIKKRKISDICKYKKISPNNNCAVEVLTNQSNPWAYKDQTALQVKYKAISSNHKQQIQVIDLRALRLEEEEKYDESEEEIEELNKQIKVNNQIQWNEHIISEIEIQNSSIIKDKAVSKIPIQCLRKVDSKQEEQVKAQQEQKSNSKQYECLIDNANSLSNPNIQCDKQRQFIIKFGDQIIINNIQNTQTDLIQKKKKFFKQINKSQQQLNMQEQDSQLKNIICLSQILGLSSSVEAQQKNQSDEQILEESPLGSPQSIISDIKNKENNQIQTNEDNIMQSIQLINQIASFNHNVIASLQPEKSSQQSSVISKLDQENAQNELDEVLSNLKVNNQCLQQNKQSLEEYLNQLISEQSFDQGKIINNNNNNNNSNTNNLKDKKQIIINSSQINNKKEKQNSPSIQQNSIAKEFKSKEKFDKLNLRHRSKRIMERKQKQSLQQQLLEDRQQLPSSSRDCDQIFENQLQNEECSQQEGHAEDKQHSSELSEQSYSQQQMQNNLINTKIKNKIEKNQKKVKNSKIIYGGPAPSPKTTHLAEIIMPEKYEQYLAQVGGISRSGTMCSQTTQPLYPAVLSKQNSNQSSFSVNEEDLQQKQFDQQQLQQQQQYQIQSKAQKKAALKKKNKLTQNIEQVFYDDDDESAIQTKQKRKSSKNTDENHDDQIDDESSAGSAEQFAKCSDGSQSKSKFDTKNLVKNFLNQFLTFVQSEEEEQQIMELLGINDASELNEYKNILKQFFKNKKFNRALLKEFVFIVGYRKLFLHFLQNKAHNWIMQGRMKDKASHLRALQNFIYICQNFTEIKSWRFRYNFV</sequence>
<dbReference type="HOGENOM" id="CLU_252344_0_0_1"/>
<feature type="region of interest" description="Disordered" evidence="2">
    <location>
        <begin position="1397"/>
        <end position="1441"/>
    </location>
</feature>
<name>Q24G70_TETTS</name>
<feature type="region of interest" description="Disordered" evidence="2">
    <location>
        <begin position="1225"/>
        <end position="1251"/>
    </location>
</feature>
<organism evidence="3 4">
    <name type="scientific">Tetrahymena thermophila (strain SB210)</name>
    <dbReference type="NCBI Taxonomy" id="312017"/>
    <lineage>
        <taxon>Eukaryota</taxon>
        <taxon>Sar</taxon>
        <taxon>Alveolata</taxon>
        <taxon>Ciliophora</taxon>
        <taxon>Intramacronucleata</taxon>
        <taxon>Oligohymenophorea</taxon>
        <taxon>Hymenostomatida</taxon>
        <taxon>Tetrahymenina</taxon>
        <taxon>Tetrahymenidae</taxon>
        <taxon>Tetrahymena</taxon>
    </lineage>
</organism>
<feature type="region of interest" description="Disordered" evidence="2">
    <location>
        <begin position="330"/>
        <end position="369"/>
    </location>
</feature>
<feature type="compositionally biased region" description="Basic and acidic residues" evidence="2">
    <location>
        <begin position="1232"/>
        <end position="1242"/>
    </location>
</feature>
<feature type="compositionally biased region" description="Acidic residues" evidence="2">
    <location>
        <begin position="525"/>
        <end position="542"/>
    </location>
</feature>
<evidence type="ECO:0000256" key="2">
    <source>
        <dbReference type="SAM" id="MobiDB-lite"/>
    </source>
</evidence>
<feature type="compositionally biased region" description="Polar residues" evidence="2">
    <location>
        <begin position="230"/>
        <end position="239"/>
    </location>
</feature>
<feature type="region of interest" description="Disordered" evidence="2">
    <location>
        <begin position="230"/>
        <end position="260"/>
    </location>
</feature>
<dbReference type="RefSeq" id="XP_001027025.2">
    <property type="nucleotide sequence ID" value="XM_001027025.2"/>
</dbReference>
<dbReference type="Proteomes" id="UP000009168">
    <property type="component" value="Unassembled WGS sequence"/>
</dbReference>
<evidence type="ECO:0000256" key="1">
    <source>
        <dbReference type="SAM" id="Coils"/>
    </source>
</evidence>
<feature type="region of interest" description="Disordered" evidence="2">
    <location>
        <begin position="273"/>
        <end position="317"/>
    </location>
</feature>
<feature type="region of interest" description="Disordered" evidence="2">
    <location>
        <begin position="1148"/>
        <end position="1212"/>
    </location>
</feature>
<feature type="compositionally biased region" description="Polar residues" evidence="2">
    <location>
        <begin position="330"/>
        <end position="358"/>
    </location>
</feature>